<proteinExistence type="predicted"/>
<evidence type="ECO:0000313" key="2">
    <source>
        <dbReference type="Proteomes" id="UP000003803"/>
    </source>
</evidence>
<protein>
    <submittedName>
        <fullName evidence="1">Uncharacterized protein</fullName>
    </submittedName>
</protein>
<name>B0P6L6_9FIRM</name>
<organism evidence="1 2">
    <name type="scientific">Anaerotruncus colihominis DSM 17241</name>
    <dbReference type="NCBI Taxonomy" id="445972"/>
    <lineage>
        <taxon>Bacteria</taxon>
        <taxon>Bacillati</taxon>
        <taxon>Bacillota</taxon>
        <taxon>Clostridia</taxon>
        <taxon>Eubacteriales</taxon>
        <taxon>Oscillospiraceae</taxon>
        <taxon>Anaerotruncus</taxon>
    </lineage>
</organism>
<reference evidence="1" key="2">
    <citation type="submission" date="2013-09" db="EMBL/GenBank/DDBJ databases">
        <title>Draft genome sequence of Anaerotruncus colihominis(DSM 17241).</title>
        <authorList>
            <person name="Sudarsanam P."/>
            <person name="Ley R."/>
            <person name="Guruge J."/>
            <person name="Turnbaugh P.J."/>
            <person name="Mahowald M."/>
            <person name="Liep D."/>
            <person name="Gordon J."/>
        </authorList>
    </citation>
    <scope>NUCLEOTIDE SEQUENCE</scope>
    <source>
        <strain evidence="1">DSM 17241</strain>
    </source>
</reference>
<dbReference type="Proteomes" id="UP000003803">
    <property type="component" value="Unassembled WGS sequence"/>
</dbReference>
<reference evidence="1" key="1">
    <citation type="submission" date="2007-11" db="EMBL/GenBank/DDBJ databases">
        <authorList>
            <person name="Fulton L."/>
            <person name="Clifton S."/>
            <person name="Fulton B."/>
            <person name="Xu J."/>
            <person name="Minx P."/>
            <person name="Pepin K.H."/>
            <person name="Johnson M."/>
            <person name="Thiruvilangam P."/>
            <person name="Bhonagiri V."/>
            <person name="Nash W.E."/>
            <person name="Mardis E.R."/>
            <person name="Wilson R.K."/>
        </authorList>
    </citation>
    <scope>NUCLEOTIDE SEQUENCE [LARGE SCALE GENOMIC DNA]</scope>
    <source>
        <strain evidence="1">DSM 17241</strain>
    </source>
</reference>
<sequence length="43" mass="4790">MVMPFFNLNYIPASGRNVPHTRRQSVWAACGLRRSGGGPARFL</sequence>
<accession>B0P6L6</accession>
<keyword evidence="2" id="KW-1185">Reference proteome</keyword>
<dbReference type="EMBL" id="ABGD02000005">
    <property type="protein sequence ID" value="EDS12842.1"/>
    <property type="molecule type" value="Genomic_DNA"/>
</dbReference>
<gene>
    <name evidence="1" type="ORF">ANACOL_00395</name>
</gene>
<comment type="caution">
    <text evidence="1">The sequence shown here is derived from an EMBL/GenBank/DDBJ whole genome shotgun (WGS) entry which is preliminary data.</text>
</comment>
<dbReference type="HOGENOM" id="CLU_3228812_0_0_9"/>
<evidence type="ECO:0000313" key="1">
    <source>
        <dbReference type="EMBL" id="EDS12842.1"/>
    </source>
</evidence>
<dbReference type="AlphaFoldDB" id="B0P6L6"/>